<dbReference type="Proteomes" id="UP000234681">
    <property type="component" value="Chromosome 3"/>
</dbReference>
<name>A6KHL0_RAT</name>
<dbReference type="AlphaFoldDB" id="A6KHL0"/>
<evidence type="ECO:0000313" key="2">
    <source>
        <dbReference type="Proteomes" id="UP000234681"/>
    </source>
</evidence>
<proteinExistence type="predicted"/>
<accession>A6KHL0</accession>
<gene>
    <name evidence="1" type="ORF">rCG_37537</name>
</gene>
<dbReference type="EMBL" id="CH474050">
    <property type="protein sequence ID" value="EDL86095.1"/>
    <property type="molecule type" value="Genomic_DNA"/>
</dbReference>
<evidence type="ECO:0000313" key="1">
    <source>
        <dbReference type="EMBL" id="EDL86095.1"/>
    </source>
</evidence>
<reference evidence="1 2" key="1">
    <citation type="submission" date="2005-09" db="EMBL/GenBank/DDBJ databases">
        <authorList>
            <person name="Mural R.J."/>
            <person name="Li P.W."/>
            <person name="Adams M.D."/>
            <person name="Amanatides P.G."/>
            <person name="Baden-Tillson H."/>
            <person name="Barnstead M."/>
            <person name="Chin S.H."/>
            <person name="Dew I."/>
            <person name="Evans C.A."/>
            <person name="Ferriera S."/>
            <person name="Flanigan M."/>
            <person name="Fosler C."/>
            <person name="Glodek A."/>
            <person name="Gu Z."/>
            <person name="Holt R.A."/>
            <person name="Jennings D."/>
            <person name="Kraft C.L."/>
            <person name="Lu F."/>
            <person name="Nguyen T."/>
            <person name="Nusskern D.R."/>
            <person name="Pfannkoch C.M."/>
            <person name="Sitter C."/>
            <person name="Sutton G.G."/>
            <person name="Venter J.C."/>
            <person name="Wang Z."/>
            <person name="Woodage T."/>
            <person name="Zheng X.H."/>
            <person name="Zhong F."/>
        </authorList>
    </citation>
    <scope>NUCLEOTIDE SEQUENCE [LARGE SCALE GENOMIC DNA]</scope>
    <source>
        <strain>BN</strain>
        <strain evidence="2">Sprague-Dawley</strain>
    </source>
</reference>
<organism evidence="1 2">
    <name type="scientific">Rattus norvegicus</name>
    <name type="common">Rat</name>
    <dbReference type="NCBI Taxonomy" id="10116"/>
    <lineage>
        <taxon>Eukaryota</taxon>
        <taxon>Metazoa</taxon>
        <taxon>Chordata</taxon>
        <taxon>Craniata</taxon>
        <taxon>Vertebrata</taxon>
        <taxon>Euteleostomi</taxon>
        <taxon>Mammalia</taxon>
        <taxon>Eutheria</taxon>
        <taxon>Euarchontoglires</taxon>
        <taxon>Glires</taxon>
        <taxon>Rodentia</taxon>
        <taxon>Myomorpha</taxon>
        <taxon>Muroidea</taxon>
        <taxon>Muridae</taxon>
        <taxon>Murinae</taxon>
        <taxon>Rattus</taxon>
    </lineage>
</organism>
<sequence>MNTTTQLLTPVNVRQETLDPVCMLQLTRPTIRPCRLNITCTHEMVCLPLTS</sequence>
<protein>
    <submittedName>
        <fullName evidence="1">RCG37537</fullName>
    </submittedName>
</protein>